<evidence type="ECO:0000313" key="1">
    <source>
        <dbReference type="EMBL" id="KAJ9118624.1"/>
    </source>
</evidence>
<keyword evidence="2" id="KW-1185">Reference proteome</keyword>
<reference evidence="1" key="1">
    <citation type="submission" date="2023-04" db="EMBL/GenBank/DDBJ databases">
        <title>Draft Genome sequencing of Naganishia species isolated from polar environments using Oxford Nanopore Technology.</title>
        <authorList>
            <person name="Leo P."/>
            <person name="Venkateswaran K."/>
        </authorList>
    </citation>
    <scope>NUCLEOTIDE SEQUENCE</scope>
    <source>
        <strain evidence="1">MNA-CCFEE 5425</strain>
    </source>
</reference>
<name>A0ACC2X5H7_9TREE</name>
<evidence type="ECO:0000313" key="2">
    <source>
        <dbReference type="Proteomes" id="UP001243375"/>
    </source>
</evidence>
<sequence length="476" mass="52755">MSPNLLLPRLYASHPSRPPACSLSTLDPDTPTGPYIVVIVVIPSPTNVEDERKLDALQQLRQRWDQAYPRWVPHVTLIPPFVVPQQDEPQGAGTSVQMNTFQPPEEKRAEEKEQQGVTVFAPQPSTTEASSQDAAPPLPEFAQYSPRVITTAQDVSSALNGLSETLTRVCAETPVFKFHLNDVGTFKLREYTNVHLRPRLGTTSGEESLLTTLHTRLVIDLPAYVTAPEGRRKPHHPPTRAQSNSRHPQQLFSADNSPDTRIKRSERRRRATEEAGIVSLPVQVGKKNTERSEFDPSRAGADLQLREERHVTIPFPIERRGIPEASMARDQGDPTLQQESIATTSNDRQPERRASSSGRAGASQSDQQKPRANRAGKRKFQPHVSVGQARGYSQLQTLEKLARELLRPEAEAEAEAEGGEGGVDGIECLVDKVYLLAKPQGKTGPYELFKVVHLARPQTSESEAKRMRVVEGTQCS</sequence>
<dbReference type="Proteomes" id="UP001243375">
    <property type="component" value="Unassembled WGS sequence"/>
</dbReference>
<organism evidence="1 2">
    <name type="scientific">Naganishia vaughanmartiniae</name>
    <dbReference type="NCBI Taxonomy" id="1424756"/>
    <lineage>
        <taxon>Eukaryota</taxon>
        <taxon>Fungi</taxon>
        <taxon>Dikarya</taxon>
        <taxon>Basidiomycota</taxon>
        <taxon>Agaricomycotina</taxon>
        <taxon>Tremellomycetes</taxon>
        <taxon>Filobasidiales</taxon>
        <taxon>Filobasidiaceae</taxon>
        <taxon>Naganishia</taxon>
    </lineage>
</organism>
<accession>A0ACC2X5H7</accession>
<gene>
    <name evidence="1" type="ORF">QFC22_003844</name>
</gene>
<proteinExistence type="predicted"/>
<protein>
    <submittedName>
        <fullName evidence="1">Uncharacterized protein</fullName>
    </submittedName>
</protein>
<comment type="caution">
    <text evidence="1">The sequence shown here is derived from an EMBL/GenBank/DDBJ whole genome shotgun (WGS) entry which is preliminary data.</text>
</comment>
<dbReference type="EMBL" id="JASBWU010000010">
    <property type="protein sequence ID" value="KAJ9118624.1"/>
    <property type="molecule type" value="Genomic_DNA"/>
</dbReference>